<proteinExistence type="predicted"/>
<protein>
    <submittedName>
        <fullName evidence="2">Uncharacterized protein</fullName>
    </submittedName>
</protein>
<dbReference type="Proteomes" id="UP000243459">
    <property type="component" value="Chromosome 10"/>
</dbReference>
<keyword evidence="3" id="KW-1185">Reference proteome</keyword>
<dbReference type="Gramene" id="ONK56133">
    <property type="protein sequence ID" value="ONK56133"/>
    <property type="gene ID" value="A4U43_C10F4460"/>
</dbReference>
<feature type="region of interest" description="Disordered" evidence="1">
    <location>
        <begin position="121"/>
        <end position="144"/>
    </location>
</feature>
<dbReference type="AlphaFoldDB" id="A0A5P1E2E1"/>
<reference evidence="3" key="1">
    <citation type="journal article" date="2017" name="Nat. Commun.">
        <title>The asparagus genome sheds light on the origin and evolution of a young Y chromosome.</title>
        <authorList>
            <person name="Harkess A."/>
            <person name="Zhou J."/>
            <person name="Xu C."/>
            <person name="Bowers J.E."/>
            <person name="Van der Hulst R."/>
            <person name="Ayyampalayam S."/>
            <person name="Mercati F."/>
            <person name="Riccardi P."/>
            <person name="McKain M.R."/>
            <person name="Kakrana A."/>
            <person name="Tang H."/>
            <person name="Ray J."/>
            <person name="Groenendijk J."/>
            <person name="Arikit S."/>
            <person name="Mathioni S.M."/>
            <person name="Nakano M."/>
            <person name="Shan H."/>
            <person name="Telgmann-Rauber A."/>
            <person name="Kanno A."/>
            <person name="Yue Z."/>
            <person name="Chen H."/>
            <person name="Li W."/>
            <person name="Chen Y."/>
            <person name="Xu X."/>
            <person name="Zhang Y."/>
            <person name="Luo S."/>
            <person name="Chen H."/>
            <person name="Gao J."/>
            <person name="Mao Z."/>
            <person name="Pires J.C."/>
            <person name="Luo M."/>
            <person name="Kudrna D."/>
            <person name="Wing R.A."/>
            <person name="Meyers B.C."/>
            <person name="Yi K."/>
            <person name="Kong H."/>
            <person name="Lavrijsen P."/>
            <person name="Sunseri F."/>
            <person name="Falavigna A."/>
            <person name="Ye Y."/>
            <person name="Leebens-Mack J.H."/>
            <person name="Chen G."/>
        </authorList>
    </citation>
    <scope>NUCLEOTIDE SEQUENCE [LARGE SCALE GENOMIC DNA]</scope>
    <source>
        <strain evidence="3">cv. DH0086</strain>
    </source>
</reference>
<evidence type="ECO:0000313" key="2">
    <source>
        <dbReference type="EMBL" id="ONK56133.1"/>
    </source>
</evidence>
<name>A0A5P1E2E1_ASPOF</name>
<evidence type="ECO:0000313" key="3">
    <source>
        <dbReference type="Proteomes" id="UP000243459"/>
    </source>
</evidence>
<accession>A0A5P1E2E1</accession>
<organism evidence="2 3">
    <name type="scientific">Asparagus officinalis</name>
    <name type="common">Garden asparagus</name>
    <dbReference type="NCBI Taxonomy" id="4686"/>
    <lineage>
        <taxon>Eukaryota</taxon>
        <taxon>Viridiplantae</taxon>
        <taxon>Streptophyta</taxon>
        <taxon>Embryophyta</taxon>
        <taxon>Tracheophyta</taxon>
        <taxon>Spermatophyta</taxon>
        <taxon>Magnoliopsida</taxon>
        <taxon>Liliopsida</taxon>
        <taxon>Asparagales</taxon>
        <taxon>Asparagaceae</taxon>
        <taxon>Asparagoideae</taxon>
        <taxon>Asparagus</taxon>
    </lineage>
</organism>
<feature type="compositionally biased region" description="Gly residues" evidence="1">
    <location>
        <begin position="130"/>
        <end position="139"/>
    </location>
</feature>
<dbReference type="EMBL" id="CM007390">
    <property type="protein sequence ID" value="ONK56133.1"/>
    <property type="molecule type" value="Genomic_DNA"/>
</dbReference>
<gene>
    <name evidence="2" type="ORF">A4U43_C10F4460</name>
</gene>
<sequence>MPEIRRRRRRELQFSPTLNLKGFSSLPLAIELLLRLSLELSLWIPLSIRERRCGGGGRGISDWMGSWGEEGGGSQSWSTTRVMADLGLRYSEPEAVEGEEELGGGAEVVGVEGEEVEDAAEAEAELVEGGVLGTEGGGGRGREEFWDLDLGWGHEKSFI</sequence>
<evidence type="ECO:0000256" key="1">
    <source>
        <dbReference type="SAM" id="MobiDB-lite"/>
    </source>
</evidence>